<proteinExistence type="inferred from homology"/>
<reference evidence="5" key="2">
    <citation type="submission" date="2025-09" db="UniProtKB">
        <authorList>
            <consortium name="Ensembl"/>
        </authorList>
    </citation>
    <scope>IDENTIFICATION</scope>
</reference>
<dbReference type="GeneTree" id="ENSGT00390000002727"/>
<evidence type="ECO:0000313" key="6">
    <source>
        <dbReference type="Proteomes" id="UP000694406"/>
    </source>
</evidence>
<keyword evidence="4" id="KW-0677">Repeat</keyword>
<accession>A0A8C5RIE5</accession>
<comment type="similarity">
    <text evidence="1">Belongs to the LRRC42 family.</text>
</comment>
<evidence type="ECO:0000256" key="3">
    <source>
        <dbReference type="ARBA" id="ARBA00022614"/>
    </source>
</evidence>
<sequence length="442" mass="50727">MSCYLDAENGPEGEPVYVRENGQLFLINQDSGRGINYTPNSRPSRLFSKEFSVELCVNKENDNGRTDNFIFTYTKEGSLRYSSKSLFSLVLSYIADNINHVDSLNDFPEQIAEKLFYAADARQKFMESKTGLCALQTFTNAYGCLVLQKLCLRNGSLIISEKLEEIKSFRGLTYLDLSCCKLGDGHELLEHVTNESLSSHRYFGLSCGRKSRPTVHYLGSLYSLTHLLLKDNCLSDIGLRKMTARVRVMKRGLENLSALDLSYNPGITNKGVRYLRPFKKLNYLDLTGTGLRGTKEVIDQIHVLIDLVHSKIPLKEFDHSSCKTEGWADQVILQWKHAVLEVVNSKESIKSKLAAQRFYGKRPRAEGSPESLLGEKQRENYENLQFYKERRETSDNLLSQRDMEMIEEFPKRRRTAAEQKKHHLQSELFSFSQTEWDLLNSY</sequence>
<dbReference type="InterPro" id="IPR001611">
    <property type="entry name" value="Leu-rich_rpt"/>
</dbReference>
<dbReference type="PANTHER" id="PTHR31994:SF3">
    <property type="entry name" value="LEUCINE-RICH REPEAT-CONTAINING PROTEIN 42"/>
    <property type="match status" value="1"/>
</dbReference>
<dbReference type="Ensembl" id="ENSLLTT00000004109.1">
    <property type="protein sequence ID" value="ENSLLTP00000003944.1"/>
    <property type="gene ID" value="ENSLLTG00000002959.1"/>
</dbReference>
<dbReference type="InterPro" id="IPR032675">
    <property type="entry name" value="LRR_dom_sf"/>
</dbReference>
<evidence type="ECO:0000256" key="2">
    <source>
        <dbReference type="ARBA" id="ARBA00014198"/>
    </source>
</evidence>
<dbReference type="AlphaFoldDB" id="A0A8C5RIE5"/>
<dbReference type="Pfam" id="PF13516">
    <property type="entry name" value="LRR_6"/>
    <property type="match status" value="2"/>
</dbReference>
<organism evidence="5 6">
    <name type="scientific">Laticauda laticaudata</name>
    <name type="common">Blue-ringed sea krait</name>
    <name type="synonym">Blue-lipped sea krait</name>
    <dbReference type="NCBI Taxonomy" id="8630"/>
    <lineage>
        <taxon>Eukaryota</taxon>
        <taxon>Metazoa</taxon>
        <taxon>Chordata</taxon>
        <taxon>Craniata</taxon>
        <taxon>Vertebrata</taxon>
        <taxon>Euteleostomi</taxon>
        <taxon>Lepidosauria</taxon>
        <taxon>Squamata</taxon>
        <taxon>Bifurcata</taxon>
        <taxon>Unidentata</taxon>
        <taxon>Episquamata</taxon>
        <taxon>Toxicofera</taxon>
        <taxon>Serpentes</taxon>
        <taxon>Colubroidea</taxon>
        <taxon>Elapidae</taxon>
        <taxon>Laticaudinae</taxon>
        <taxon>Laticauda</taxon>
    </lineage>
</organism>
<dbReference type="PANTHER" id="PTHR31994">
    <property type="entry name" value="LEUCINE-RICH REPEAT-CONTAINING PROTEIN 42"/>
    <property type="match status" value="1"/>
</dbReference>
<dbReference type="InterPro" id="IPR039631">
    <property type="entry name" value="LRRC42"/>
</dbReference>
<dbReference type="Proteomes" id="UP000694406">
    <property type="component" value="Unplaced"/>
</dbReference>
<evidence type="ECO:0000256" key="4">
    <source>
        <dbReference type="ARBA" id="ARBA00022737"/>
    </source>
</evidence>
<dbReference type="Gene3D" id="3.80.10.10">
    <property type="entry name" value="Ribonuclease Inhibitor"/>
    <property type="match status" value="1"/>
</dbReference>
<gene>
    <name evidence="5" type="primary">LRRC42</name>
</gene>
<name>A0A8C5RIE5_LATLA</name>
<evidence type="ECO:0000313" key="5">
    <source>
        <dbReference type="Ensembl" id="ENSLLTP00000003944.1"/>
    </source>
</evidence>
<protein>
    <recommendedName>
        <fullName evidence="2">Leucine-rich repeat-containing protein 42</fullName>
    </recommendedName>
</protein>
<keyword evidence="3" id="KW-0433">Leucine-rich repeat</keyword>
<evidence type="ECO:0000256" key="1">
    <source>
        <dbReference type="ARBA" id="ARBA00009297"/>
    </source>
</evidence>
<reference evidence="5" key="1">
    <citation type="submission" date="2025-08" db="UniProtKB">
        <authorList>
            <consortium name="Ensembl"/>
        </authorList>
    </citation>
    <scope>IDENTIFICATION</scope>
</reference>
<dbReference type="SUPFAM" id="SSF52047">
    <property type="entry name" value="RNI-like"/>
    <property type="match status" value="1"/>
</dbReference>
<keyword evidence="6" id="KW-1185">Reference proteome</keyword>